<dbReference type="EMBL" id="JBFCZG010000008">
    <property type="protein sequence ID" value="KAL3419493.1"/>
    <property type="molecule type" value="Genomic_DNA"/>
</dbReference>
<evidence type="ECO:0000313" key="2">
    <source>
        <dbReference type="EMBL" id="KAL3419493.1"/>
    </source>
</evidence>
<reference evidence="2 3" key="1">
    <citation type="submission" date="2024-06" db="EMBL/GenBank/DDBJ databases">
        <title>Complete genome of Phlyctema vagabunda strain 19-DSS-EL-015.</title>
        <authorList>
            <person name="Fiorenzani C."/>
        </authorList>
    </citation>
    <scope>NUCLEOTIDE SEQUENCE [LARGE SCALE GENOMIC DNA]</scope>
    <source>
        <strain evidence="2 3">19-DSS-EL-015</strain>
    </source>
</reference>
<gene>
    <name evidence="2" type="ORF">PVAG01_09715</name>
</gene>
<feature type="region of interest" description="Disordered" evidence="1">
    <location>
        <begin position="112"/>
        <end position="132"/>
    </location>
</feature>
<comment type="caution">
    <text evidence="2">The sequence shown here is derived from an EMBL/GenBank/DDBJ whole genome shotgun (WGS) entry which is preliminary data.</text>
</comment>
<evidence type="ECO:0000256" key="1">
    <source>
        <dbReference type="SAM" id="MobiDB-lite"/>
    </source>
</evidence>
<proteinExistence type="predicted"/>
<name>A0ABR4P853_9HELO</name>
<evidence type="ECO:0000313" key="3">
    <source>
        <dbReference type="Proteomes" id="UP001629113"/>
    </source>
</evidence>
<organism evidence="2 3">
    <name type="scientific">Phlyctema vagabunda</name>
    <dbReference type="NCBI Taxonomy" id="108571"/>
    <lineage>
        <taxon>Eukaryota</taxon>
        <taxon>Fungi</taxon>
        <taxon>Dikarya</taxon>
        <taxon>Ascomycota</taxon>
        <taxon>Pezizomycotina</taxon>
        <taxon>Leotiomycetes</taxon>
        <taxon>Helotiales</taxon>
        <taxon>Dermateaceae</taxon>
        <taxon>Phlyctema</taxon>
    </lineage>
</organism>
<dbReference type="Proteomes" id="UP001629113">
    <property type="component" value="Unassembled WGS sequence"/>
</dbReference>
<sequence>MPFTEGTVAEYDILVQVTEKSLNDQLRILYWTPADTGSQSMPDIPDEGDTVPSTSAPNYLIRHDLVINDIIDGEASEDEGIFGHIECPVLSFVDRSTVRLTFKFGRISSDGTVSSDSVAPLAEGQSPSPQDSFLRSQKIVRKKIVDLFVDLNGFSMSFDANLDRKDFTEITNDIINRSNSEDSSVKVPEKIIDKLDENTLSSKIFQVSTIFCTFQSGKIASNFELRDRHGAVFTGGGETKIMDHVSNYFSGLTKKAAEDGHTGLPTPDNPFVLGYGISQDLKKIEEIDKSLSRAKTPRSFVPRHFGLAASKNPAALTYGLLTFRDDRSKERTIRADDMNAGKPEQNYFEMLKVPANLHDGLMVVSKGVFFDNFIKNSVLGSLWVQPSSAFKSLWQELGMEGTVNDQTEQTEYSFNTTYFRTSKWDTAWKTREPVMTRGRRTKGSGTMTVSASMFSDACGKDEKPRPGWTGTATDERRVFVDLWQAITLTIRDEYDPLIGTWELDRQVDLCFIFKYRIQFRSGKGGAWEMSLVKSGEQDCLYPVKDGLTDGNTLGGVPITSGVPKLKLDWTNPPTDLTDIWSKGVYINKQDTPEMLDSLKVALRMTSPVGFLVGSLIPDSEDQRSKDLFAAVTRYSTASIVDQVNGLNNVLEGLKTTIMLPAGEAFTFNGMDTDKEGNMFSHINYDTQTTGFATDKYGRKVLTTESTTNH</sequence>
<keyword evidence="3" id="KW-1185">Reference proteome</keyword>
<protein>
    <submittedName>
        <fullName evidence="2">Uncharacterized protein</fullName>
    </submittedName>
</protein>
<accession>A0ABR4P853</accession>